<gene>
    <name evidence="2" type="ORF">QE152_g7843</name>
</gene>
<accession>A0AAW1MEF9</accession>
<evidence type="ECO:0000259" key="1">
    <source>
        <dbReference type="Pfam" id="PF13843"/>
    </source>
</evidence>
<dbReference type="PANTHER" id="PTHR47055">
    <property type="entry name" value="DDE_TNP_1_7 DOMAIN-CONTAINING PROTEIN"/>
    <property type="match status" value="1"/>
</dbReference>
<proteinExistence type="predicted"/>
<evidence type="ECO:0000313" key="2">
    <source>
        <dbReference type="EMBL" id="KAK9744358.1"/>
    </source>
</evidence>
<dbReference type="InterPro" id="IPR029526">
    <property type="entry name" value="PGBD"/>
</dbReference>
<dbReference type="Pfam" id="PF13843">
    <property type="entry name" value="DDE_Tnp_1_7"/>
    <property type="match status" value="2"/>
</dbReference>
<protein>
    <submittedName>
        <fullName evidence="2">Transposase IS4</fullName>
    </submittedName>
</protein>
<dbReference type="InterPro" id="IPR052638">
    <property type="entry name" value="PiggyBac_TE-derived"/>
</dbReference>
<feature type="domain" description="PiggyBac transposable element-derived protein" evidence="1">
    <location>
        <begin position="51"/>
        <end position="143"/>
    </location>
</feature>
<name>A0AAW1MEF9_POPJA</name>
<sequence length="226" mass="26391">MYARHKNRPSEVPINCNEIRCFLGILLLSGYVCLPRRELYWENSLDSNNALVTFLGILLLSGYVCLPRRELYWENSLDSNNALVTGAMSRNRFRYIIQNIHCSDNTNLDGTDKFSKIRPLIDGMNRRFINFAPSQEVHCIDEDGTDRFSKIRPLIDGMNRRFINFAPSQEVHCIDESMVPYYGRHGTKQFIRGKPIRWGYKLWTGTNKHGYIEWFQPHQGSSTMIF</sequence>
<feature type="domain" description="PiggyBac transposable element-derived protein" evidence="1">
    <location>
        <begin position="145"/>
        <end position="222"/>
    </location>
</feature>
<dbReference type="PANTHER" id="PTHR47055:SF3">
    <property type="entry name" value="PHORBOL-ESTER_DAG-TYPE DOMAIN-CONTAINING PROTEIN"/>
    <property type="match status" value="1"/>
</dbReference>
<keyword evidence="3" id="KW-1185">Reference proteome</keyword>
<reference evidence="2 3" key="1">
    <citation type="journal article" date="2024" name="BMC Genomics">
        <title>De novo assembly and annotation of Popillia japonica's genome with initial clues to its potential as an invasive pest.</title>
        <authorList>
            <person name="Cucini C."/>
            <person name="Boschi S."/>
            <person name="Funari R."/>
            <person name="Cardaioli E."/>
            <person name="Iannotti N."/>
            <person name="Marturano G."/>
            <person name="Paoli F."/>
            <person name="Bruttini M."/>
            <person name="Carapelli A."/>
            <person name="Frati F."/>
            <person name="Nardi F."/>
        </authorList>
    </citation>
    <scope>NUCLEOTIDE SEQUENCE [LARGE SCALE GENOMIC DNA]</scope>
    <source>
        <strain evidence="2">DMR45628</strain>
    </source>
</reference>
<dbReference type="AlphaFoldDB" id="A0AAW1MEF9"/>
<organism evidence="2 3">
    <name type="scientific">Popillia japonica</name>
    <name type="common">Japanese beetle</name>
    <dbReference type="NCBI Taxonomy" id="7064"/>
    <lineage>
        <taxon>Eukaryota</taxon>
        <taxon>Metazoa</taxon>
        <taxon>Ecdysozoa</taxon>
        <taxon>Arthropoda</taxon>
        <taxon>Hexapoda</taxon>
        <taxon>Insecta</taxon>
        <taxon>Pterygota</taxon>
        <taxon>Neoptera</taxon>
        <taxon>Endopterygota</taxon>
        <taxon>Coleoptera</taxon>
        <taxon>Polyphaga</taxon>
        <taxon>Scarabaeiformia</taxon>
        <taxon>Scarabaeidae</taxon>
        <taxon>Rutelinae</taxon>
        <taxon>Popillia</taxon>
    </lineage>
</organism>
<dbReference type="Proteomes" id="UP001458880">
    <property type="component" value="Unassembled WGS sequence"/>
</dbReference>
<evidence type="ECO:0000313" key="3">
    <source>
        <dbReference type="Proteomes" id="UP001458880"/>
    </source>
</evidence>
<dbReference type="GO" id="GO:0043565">
    <property type="term" value="F:sequence-specific DNA binding"/>
    <property type="evidence" value="ECO:0007669"/>
    <property type="project" value="TreeGrafter"/>
</dbReference>
<comment type="caution">
    <text evidence="2">The sequence shown here is derived from an EMBL/GenBank/DDBJ whole genome shotgun (WGS) entry which is preliminary data.</text>
</comment>
<dbReference type="EMBL" id="JASPKY010000059">
    <property type="protein sequence ID" value="KAK9744358.1"/>
    <property type="molecule type" value="Genomic_DNA"/>
</dbReference>